<name>A0A9P1IJM7_9PELO</name>
<gene>
    <name evidence="1" type="ORF">CAMP_LOCUS9306</name>
</gene>
<proteinExistence type="predicted"/>
<reference evidence="1" key="1">
    <citation type="submission" date="2022-11" db="EMBL/GenBank/DDBJ databases">
        <authorList>
            <person name="Kikuchi T."/>
        </authorList>
    </citation>
    <scope>NUCLEOTIDE SEQUENCE</scope>
    <source>
        <strain evidence="1">PS1010</strain>
    </source>
</reference>
<dbReference type="InterPro" id="IPR042317">
    <property type="entry name" value="She-1-like"/>
</dbReference>
<dbReference type="PANTHER" id="PTHR31006:SF15">
    <property type="entry name" value="F-BOX DOMAIN-CONTAINING PROTEIN"/>
    <property type="match status" value="1"/>
</dbReference>
<dbReference type="Proteomes" id="UP001152747">
    <property type="component" value="Unassembled WGS sequence"/>
</dbReference>
<dbReference type="PANTHER" id="PTHR31006">
    <property type="entry name" value="F-BOX DOMAIN-CONTAINING PROTEIN-RELATED-RELATED"/>
    <property type="match status" value="1"/>
</dbReference>
<keyword evidence="2" id="KW-1185">Reference proteome</keyword>
<organism evidence="1 2">
    <name type="scientific">Caenorhabditis angaria</name>
    <dbReference type="NCBI Taxonomy" id="860376"/>
    <lineage>
        <taxon>Eukaryota</taxon>
        <taxon>Metazoa</taxon>
        <taxon>Ecdysozoa</taxon>
        <taxon>Nematoda</taxon>
        <taxon>Chromadorea</taxon>
        <taxon>Rhabditida</taxon>
        <taxon>Rhabditina</taxon>
        <taxon>Rhabditomorpha</taxon>
        <taxon>Rhabditoidea</taxon>
        <taxon>Rhabditidae</taxon>
        <taxon>Peloderinae</taxon>
        <taxon>Caenorhabditis</taxon>
    </lineage>
</organism>
<evidence type="ECO:0000313" key="1">
    <source>
        <dbReference type="EMBL" id="CAI5446669.1"/>
    </source>
</evidence>
<dbReference type="AlphaFoldDB" id="A0A9P1IJM7"/>
<sequence>MGTWDEIPPEIQQSVVKYMDLRSRTEFRQSNRLMQALVDQTPLQIEAISFIREFDMATNIDLIRFSIAEKSGENYKLYSFHFKNDAENDNRSLEKYEDNDLVSEKNLGEKSHVAEAYETLKRILMIPNIRFQQATFSADLNFEIDFEGLIHAQNVQISQNFQWLPKFAPNIEKLIVFNNIPVNLQFCQTIQFKTAKDVFLDVPNQNCDEHEILEFCAHRIQFASTTLSTRIIKAVLRKLYMNAVNLQSDSRFLCLADDNANLEEISEGFEVISRTPPNSDRKVYRIDFQRRMLELILDSSGLDVVFEAKFVE</sequence>
<evidence type="ECO:0000313" key="2">
    <source>
        <dbReference type="Proteomes" id="UP001152747"/>
    </source>
</evidence>
<evidence type="ECO:0008006" key="3">
    <source>
        <dbReference type="Google" id="ProtNLM"/>
    </source>
</evidence>
<comment type="caution">
    <text evidence="1">The sequence shown here is derived from an EMBL/GenBank/DDBJ whole genome shotgun (WGS) entry which is preliminary data.</text>
</comment>
<accession>A0A9P1IJM7</accession>
<protein>
    <recommendedName>
        <fullName evidence="3">F-box domain-containing protein</fullName>
    </recommendedName>
</protein>
<dbReference type="EMBL" id="CANHGI010000003">
    <property type="protein sequence ID" value="CAI5446669.1"/>
    <property type="molecule type" value="Genomic_DNA"/>
</dbReference>